<keyword evidence="2" id="KW-1185">Reference proteome</keyword>
<accession>A0A1Y6CS52</accession>
<dbReference type="RefSeq" id="WP_125468783.1">
    <property type="nucleotide sequence ID" value="NZ_FXAM01000001.1"/>
</dbReference>
<dbReference type="EMBL" id="FXAM01000001">
    <property type="protein sequence ID" value="SMF93459.1"/>
    <property type="molecule type" value="Genomic_DNA"/>
</dbReference>
<dbReference type="AlphaFoldDB" id="A0A1Y6CS52"/>
<evidence type="ECO:0000313" key="2">
    <source>
        <dbReference type="Proteomes" id="UP000192923"/>
    </source>
</evidence>
<organism evidence="1 2">
    <name type="scientific">Methylomagnum ishizawai</name>
    <dbReference type="NCBI Taxonomy" id="1760988"/>
    <lineage>
        <taxon>Bacteria</taxon>
        <taxon>Pseudomonadati</taxon>
        <taxon>Pseudomonadota</taxon>
        <taxon>Gammaproteobacteria</taxon>
        <taxon>Methylococcales</taxon>
        <taxon>Methylococcaceae</taxon>
        <taxon>Methylomagnum</taxon>
    </lineage>
</organism>
<name>A0A1Y6CS52_9GAMM</name>
<reference evidence="1 2" key="1">
    <citation type="submission" date="2016-12" db="EMBL/GenBank/DDBJ databases">
        <authorList>
            <person name="Song W.-J."/>
            <person name="Kurnit D.M."/>
        </authorList>
    </citation>
    <scope>NUCLEOTIDE SEQUENCE [LARGE SCALE GENOMIC DNA]</scope>
    <source>
        <strain evidence="1 2">175</strain>
    </source>
</reference>
<dbReference type="OrthoDB" id="8444549at2"/>
<protein>
    <submittedName>
        <fullName evidence="1">Uncharacterized protein</fullName>
    </submittedName>
</protein>
<sequence length="489" mass="55075">MNESIDFGAIRQALAELRPASSHHANIPPSVEEIYAPEGHEAALDPDRPLVVGGRGVGKSFWSGALYSKGTRELIARYYPRSGLDKCNVALGFSGTDTTQGGPPSKEIIDELITKDGFKPEIIWRAVILHGLREFIDLRLPKNWRGPTGLVAWAAEDSERLQITFRTADRYLSEQGLRLIVVFDALDKLGDDWIQIRERSKALMRVALALRSYKAIKPKIFMRVDQYDDVALFNFPDASKLTGEKVSLIWERKDLYGILFYQLANNQASSAVFKRLMKSRFGTNLDGKKRNDLPIELIHDERKQEVLFTLIAGQYMGSDPRRGKTYTWVHNHLADGFGLVSPRTFLESFRAAAQRGNHLIGKALDPKSLQYGLQIASDVRVDQLKEDYGWIRIALAPLADLGVPCQEAALFDRWESTDAIRDIQKSAERKEFLEPVEFNSGVGGMEKSLLEAMRRIGVAERRPDGRINVPDIYRVAAKLLRRGGVSPRR</sequence>
<dbReference type="Proteomes" id="UP000192923">
    <property type="component" value="Unassembled WGS sequence"/>
</dbReference>
<dbReference type="STRING" id="1760988.SAMN02949497_0741"/>
<gene>
    <name evidence="1" type="ORF">SAMN02949497_0741</name>
</gene>
<proteinExistence type="predicted"/>
<evidence type="ECO:0000313" key="1">
    <source>
        <dbReference type="EMBL" id="SMF93459.1"/>
    </source>
</evidence>